<protein>
    <submittedName>
        <fullName evidence="4">RHS repeat-associated core domain-containing protein</fullName>
    </submittedName>
</protein>
<sequence length="1595" mass="175198">MKTSNQGPGTLHSGAFNFSSFIQSGVDPRTGSYSCNLALNEVLGNCLCGPSVPLALVFSAFNSRNSGLGTGWSLPLSSYNRTTHKLSLSSGTCYHVHTHGNTVSLLDKKLDTVKVHIREDTWVIEHKNGTVEELTRPSEEDDEWLPSKIFSPEGRYISFFYSIVQGQRLLRELRDQHQSLLRFEYESDNNWDSQPGLTLWPDSLLQARKFNFVIRDNWLRQISLTTRHGREAAHWVFDYQPSETAALLMTHVQTPAGAVETLSYNLYGHALPPGAPVEAVPVVTSWRIAPGAGQPAVVREYEFSRHNYFGYGAGYLWSDNEDYLYQNASDYVYSSTETMFAGAQSTRIERLYNRFHLMISQQTTIGTKVQRTLIDYHDAHGKSFNEQPAIFQLQKSLSVTYYDMRSPQNARTEITRTSYDSSGNLLETQSPTGGREINTYYAAAGETGCPASPSGFVHFLKSKSVIPSPAFSAAPSTRIEHTYADLPSLQGSSKRFLVLLSDELYEVGTAEPLVRTTYRYVSDPTQIQYGKVSGRTDTVGGAATTYTHTYTQAQGCLHVSQSVEAGGHSSMQQAWYDELSGQEVKVCDHDQSLLESTYDGLGRLKCETVASPTHPASRQYAYHLPSDAEGEARHTIVNSRGAQHTTTFDGLGRKVHVAMQDLDHPGTEKPMREVYRAVYTASGQLSEEFTTDWFEGVAHTVRTGFSYDDWGNVSQVTGPDGTVTHELHDPVTRTHTQWIEGAGQTVTVNNVFAKPASVERIDTQGHSLGKTLFTYDGLGRCLETLSPPGLLNQFSYDVFGRLTKSVLPDGTVITRLYSARSIGHYPTQIKANDYVLGTRTYDAFMRISSTTVGGRIERFTYEHGRGEPSSKTCASGKIIHFTLDPVCKGEVARRSVEGYSDLTTTFNRASPHDELLQASNPYSQENLSYFASGKLKSKEHVIGEALFESSYTYSLLGKPINFTDITGGVRHSRYDAYGRLSEVEQGPVKSAYGYDARGALKTLSVNDTQAGRRLVTELVHDDFAREIRRTFILEHDRRLVLEQAFTAQDKLQRRTLSDGPAVLRDETYEYDTRGRLKRYTCSGPQAPVDPLGNVLVSQDYVYDYLDNIRSLTTRFEDSEDVTTFGYDYIDRTQLSQLTHSHPDYSSLDCRFEYDADGHQLTDEMGRVLTYDALGGLRSVGGDLLSPSGNLVEYSYSPMDKIQSIVPGQGVAKACFYHEDSLANEVQGEQTCSYFQQGSHAMAQVTAHDCTLLGTDSQGSVLHALSNHGDAHLAYAPYGNRPLDDGMSSLLGFNGELPDPVTGCYLLGNGYRAYNPILMRFHSPDSLSVFDGGGLNAYAYCLGDPINFSDPTGHLTTVQGVKLGVTIGLLLASLALTLFTFGAASSSVALSLTSVISVVYEVVSTSISIASAVLEELAPDTAVANAFFYTGLAFGGASGVNWAIGKAVNKGLSVALAKTIDRVGKAATHTTWSGAVATSAVRPLANTNTVVRGNGGLKHLNKLHKQLNAVSHAKSGVDYARYTFTALKAAHKHYGNVSEFVTSHEAPRTLGQLGTWLKDASTHFSGGNLSGSDKTLPLAAFFEDLEDRAHTIRNAV</sequence>
<feature type="transmembrane region" description="Helical" evidence="2">
    <location>
        <begin position="1425"/>
        <end position="1443"/>
    </location>
</feature>
<gene>
    <name evidence="4" type="ORF">GYN02_20830</name>
</gene>
<dbReference type="InterPro" id="IPR056823">
    <property type="entry name" value="TEN-like_YD-shell"/>
</dbReference>
<feature type="domain" description="Teneurin-like YD-shell" evidence="3">
    <location>
        <begin position="1064"/>
        <end position="1325"/>
    </location>
</feature>
<dbReference type="RefSeq" id="WP_203303792.1">
    <property type="nucleotide sequence ID" value="NZ_JAAEBW010000016.1"/>
</dbReference>
<keyword evidence="2" id="KW-0812">Transmembrane</keyword>
<dbReference type="Proteomes" id="UP000809529">
    <property type="component" value="Unassembled WGS sequence"/>
</dbReference>
<keyword evidence="5" id="KW-1185">Reference proteome</keyword>
<evidence type="ECO:0000256" key="1">
    <source>
        <dbReference type="ARBA" id="ARBA00022737"/>
    </source>
</evidence>
<dbReference type="PANTHER" id="PTHR32305:SF15">
    <property type="entry name" value="PROTEIN RHSA-RELATED"/>
    <property type="match status" value="1"/>
</dbReference>
<dbReference type="Gene3D" id="2.180.10.10">
    <property type="entry name" value="RHS repeat-associated core"/>
    <property type="match status" value="2"/>
</dbReference>
<dbReference type="EMBL" id="JAAEBW010000016">
    <property type="protein sequence ID" value="MBM1197610.1"/>
    <property type="molecule type" value="Genomic_DNA"/>
</dbReference>
<dbReference type="PANTHER" id="PTHR32305">
    <property type="match status" value="1"/>
</dbReference>
<keyword evidence="2" id="KW-1133">Transmembrane helix</keyword>
<name>A0ABS1ZMB0_9PSED</name>
<dbReference type="NCBIfam" id="TIGR03696">
    <property type="entry name" value="Rhs_assc_core"/>
    <property type="match status" value="1"/>
</dbReference>
<feature type="transmembrane region" description="Helical" evidence="2">
    <location>
        <begin position="1362"/>
        <end position="1380"/>
    </location>
</feature>
<evidence type="ECO:0000313" key="4">
    <source>
        <dbReference type="EMBL" id="MBM1197610.1"/>
    </source>
</evidence>
<organism evidence="4 5">
    <name type="scientific">Pseudomonas weihenstephanensis</name>
    <dbReference type="NCBI Taxonomy" id="1608994"/>
    <lineage>
        <taxon>Bacteria</taxon>
        <taxon>Pseudomonadati</taxon>
        <taxon>Pseudomonadota</taxon>
        <taxon>Gammaproteobacteria</taxon>
        <taxon>Pseudomonadales</taxon>
        <taxon>Pseudomonadaceae</taxon>
        <taxon>Pseudomonas</taxon>
    </lineage>
</organism>
<dbReference type="InterPro" id="IPR050708">
    <property type="entry name" value="T6SS_VgrG/RHS"/>
</dbReference>
<keyword evidence="1" id="KW-0677">Repeat</keyword>
<proteinExistence type="predicted"/>
<dbReference type="InterPro" id="IPR022385">
    <property type="entry name" value="Rhs_assc_core"/>
</dbReference>
<accession>A0ABS1ZMB0</accession>
<evidence type="ECO:0000313" key="5">
    <source>
        <dbReference type="Proteomes" id="UP000809529"/>
    </source>
</evidence>
<comment type="caution">
    <text evidence="4">The sequence shown here is derived from an EMBL/GenBank/DDBJ whole genome shotgun (WGS) entry which is preliminary data.</text>
</comment>
<reference evidence="4 5" key="1">
    <citation type="submission" date="2020-01" db="EMBL/GenBank/DDBJ databases">
        <title>Comparative genomics of meat spoilage bacteria.</title>
        <authorList>
            <person name="Hilgarth M."/>
            <person name="Vogel R.F."/>
        </authorList>
    </citation>
    <scope>NUCLEOTIDE SEQUENCE [LARGE SCALE GENOMIC DNA]</scope>
    <source>
        <strain evidence="4 5">TMW2.2077</strain>
    </source>
</reference>
<keyword evidence="2" id="KW-0472">Membrane</keyword>
<evidence type="ECO:0000259" key="3">
    <source>
        <dbReference type="Pfam" id="PF25023"/>
    </source>
</evidence>
<feature type="transmembrane region" description="Helical" evidence="2">
    <location>
        <begin position="1387"/>
        <end position="1413"/>
    </location>
</feature>
<dbReference type="Pfam" id="PF25023">
    <property type="entry name" value="TEN_YD-shell"/>
    <property type="match status" value="1"/>
</dbReference>
<evidence type="ECO:0000256" key="2">
    <source>
        <dbReference type="SAM" id="Phobius"/>
    </source>
</evidence>